<evidence type="ECO:0000313" key="2">
    <source>
        <dbReference type="EMBL" id="GEX95635.1"/>
    </source>
</evidence>
<dbReference type="PANTHER" id="PTHR33116">
    <property type="entry name" value="REVERSE TRANSCRIPTASE ZINC-BINDING DOMAIN-CONTAINING PROTEIN-RELATED-RELATED"/>
    <property type="match status" value="1"/>
</dbReference>
<feature type="non-terminal residue" evidence="2">
    <location>
        <position position="1"/>
    </location>
</feature>
<dbReference type="PANTHER" id="PTHR33116:SF79">
    <property type="entry name" value="REVERSE TRANSCRIPTASE DOMAIN, ZINC FINGER, CCHC-TYPE-RELATED"/>
    <property type="match status" value="1"/>
</dbReference>
<keyword evidence="2" id="KW-0808">Transferase</keyword>
<feature type="domain" description="Reverse transcriptase" evidence="1">
    <location>
        <begin position="267"/>
        <end position="358"/>
    </location>
</feature>
<proteinExistence type="predicted"/>
<organism evidence="2">
    <name type="scientific">Tanacetum cinerariifolium</name>
    <name type="common">Dalmatian daisy</name>
    <name type="synonym">Chrysanthemum cinerariifolium</name>
    <dbReference type="NCBI Taxonomy" id="118510"/>
    <lineage>
        <taxon>Eukaryota</taxon>
        <taxon>Viridiplantae</taxon>
        <taxon>Streptophyta</taxon>
        <taxon>Embryophyta</taxon>
        <taxon>Tracheophyta</taxon>
        <taxon>Spermatophyta</taxon>
        <taxon>Magnoliopsida</taxon>
        <taxon>eudicotyledons</taxon>
        <taxon>Gunneridae</taxon>
        <taxon>Pentapetalae</taxon>
        <taxon>asterids</taxon>
        <taxon>campanulids</taxon>
        <taxon>Asterales</taxon>
        <taxon>Asteraceae</taxon>
        <taxon>Asteroideae</taxon>
        <taxon>Anthemideae</taxon>
        <taxon>Anthemidinae</taxon>
        <taxon>Tanacetum</taxon>
    </lineage>
</organism>
<comment type="caution">
    <text evidence="2">The sequence shown here is derived from an EMBL/GenBank/DDBJ whole genome shotgun (WGS) entry which is preliminary data.</text>
</comment>
<accession>A0A699HCL4</accession>
<sequence length="669" mass="76822">NSFIALGGLMEVPLGGLLGTCPNISAITLDRYLWDHPSILLREVCVDYGPIPFRMYHYWFKWKGFDKLVEETWGNMNIFDSNAILRFLKKLKCLKENIHGWAKEKKKSYKSQKTKLKGMLANLDTLIDNKCVDQQVINNRSQVIQSLFDLEKIESLEIAQKVKIKWSIEGDENSKFFHGILKRKRNQLAIRGIFKNGEWIDSPYMVKNEFFSHFKDRFEKPCSSRLMLDADFPIKLNSDQKDDLGKEYFGGILEEDVVEAVSYFFKHDFRPISLIGSVYKIIAKTLANRLVVVLGDIVNEVQSAFVSNRHILDGPFIINELIHWCKAKKKQTMIFKVDFEKAYDSVRWDCLDGVLYKFDDAIFMGQWSDSNISTIVHALKCFHKAAGLCMNLHKSKLLGVAVEVDKVSRTASKIGCLTLKTPFSYLGVRVGGLMSRLKSWDEVVNRLRSRLSKWKMKTLFIGGRLNLLKSVLGSMAIDYMSMYKGFGVKRERGLGVSSYFALNRALMFKWAWRFYTDGNSLWARFIKAIHVKDGKIGKIVISHQPSAWIDIVNEFNKLKNLDMDMLSLLKKKVEKLISVADKFGQVDLVSSLRRMPRDGVELMQFSELKTSLEGLQLISMNNIWTWTMVGTGDFSVASARKYIDDKKLQGPSITTRWVKVVPIKINIMA</sequence>
<dbReference type="EMBL" id="BKCJ010141545">
    <property type="protein sequence ID" value="GEX95635.1"/>
    <property type="molecule type" value="Genomic_DNA"/>
</dbReference>
<dbReference type="InterPro" id="IPR000477">
    <property type="entry name" value="RT_dom"/>
</dbReference>
<reference evidence="2" key="1">
    <citation type="journal article" date="2019" name="Sci. Rep.">
        <title>Draft genome of Tanacetum cinerariifolium, the natural source of mosquito coil.</title>
        <authorList>
            <person name="Yamashiro T."/>
            <person name="Shiraishi A."/>
            <person name="Satake H."/>
            <person name="Nakayama K."/>
        </authorList>
    </citation>
    <scope>NUCLEOTIDE SEQUENCE</scope>
</reference>
<keyword evidence="2" id="KW-0548">Nucleotidyltransferase</keyword>
<name>A0A699HCL4_TANCI</name>
<protein>
    <submittedName>
        <fullName evidence="2">RNA-directed DNA polymerase, eukaryota</fullName>
    </submittedName>
</protein>
<dbReference type="GO" id="GO:0003964">
    <property type="term" value="F:RNA-directed DNA polymerase activity"/>
    <property type="evidence" value="ECO:0007669"/>
    <property type="project" value="UniProtKB-KW"/>
</dbReference>
<keyword evidence="2" id="KW-0695">RNA-directed DNA polymerase</keyword>
<dbReference type="Pfam" id="PF00078">
    <property type="entry name" value="RVT_1"/>
    <property type="match status" value="1"/>
</dbReference>
<evidence type="ECO:0000259" key="1">
    <source>
        <dbReference type="Pfam" id="PF00078"/>
    </source>
</evidence>
<gene>
    <name evidence="2" type="ORF">Tci_367610</name>
</gene>
<dbReference type="AlphaFoldDB" id="A0A699HCL4"/>